<dbReference type="InterPro" id="IPR036412">
    <property type="entry name" value="HAD-like_sf"/>
</dbReference>
<dbReference type="Pfam" id="PF12710">
    <property type="entry name" value="HAD"/>
    <property type="match status" value="1"/>
</dbReference>
<dbReference type="PANTHER" id="PTHR28181">
    <property type="entry name" value="UPF0655 PROTEIN YCR015C"/>
    <property type="match status" value="1"/>
</dbReference>
<evidence type="ECO:0000313" key="2">
    <source>
        <dbReference type="EMBL" id="HFI90038.1"/>
    </source>
</evidence>
<accession>A0A7V2ZHL3</accession>
<keyword evidence="1" id="KW-0378">Hydrolase</keyword>
<protein>
    <submittedName>
        <fullName evidence="2">2-hydroxy-3-keto-5-methylthiopentenyl-1-phosphate phosphatase</fullName>
    </submittedName>
</protein>
<dbReference type="Gene3D" id="3.40.50.1000">
    <property type="entry name" value="HAD superfamily/HAD-like"/>
    <property type="match status" value="1"/>
</dbReference>
<gene>
    <name evidence="2" type="ORF">ENS31_00750</name>
</gene>
<dbReference type="InterPro" id="IPR023214">
    <property type="entry name" value="HAD_sf"/>
</dbReference>
<dbReference type="GO" id="GO:0016791">
    <property type="term" value="F:phosphatase activity"/>
    <property type="evidence" value="ECO:0007669"/>
    <property type="project" value="InterPro"/>
</dbReference>
<dbReference type="AlphaFoldDB" id="A0A7V2ZHL3"/>
<dbReference type="PANTHER" id="PTHR28181:SF2">
    <property type="entry name" value="PHOSPHORIC MONOESTER HYDROLASE"/>
    <property type="match status" value="1"/>
</dbReference>
<dbReference type="Gene3D" id="3.90.1470.20">
    <property type="match status" value="1"/>
</dbReference>
<proteinExistence type="predicted"/>
<organism evidence="2">
    <name type="scientific">Ignavibacterium album</name>
    <dbReference type="NCBI Taxonomy" id="591197"/>
    <lineage>
        <taxon>Bacteria</taxon>
        <taxon>Pseudomonadati</taxon>
        <taxon>Ignavibacteriota</taxon>
        <taxon>Ignavibacteria</taxon>
        <taxon>Ignavibacteriales</taxon>
        <taxon>Ignavibacteriaceae</taxon>
        <taxon>Ignavibacterium</taxon>
    </lineage>
</organism>
<reference evidence="2" key="1">
    <citation type="journal article" date="2020" name="mSystems">
        <title>Genome- and Community-Level Interaction Insights into Carbon Utilization and Element Cycling Functions of Hydrothermarchaeota in Hydrothermal Sediment.</title>
        <authorList>
            <person name="Zhou Z."/>
            <person name="Liu Y."/>
            <person name="Xu W."/>
            <person name="Pan J."/>
            <person name="Luo Z.H."/>
            <person name="Li M."/>
        </authorList>
    </citation>
    <scope>NUCLEOTIDE SEQUENCE [LARGE SCALE GENOMIC DNA]</scope>
    <source>
        <strain evidence="2">SpSt-479</strain>
    </source>
</reference>
<dbReference type="InterPro" id="IPR050849">
    <property type="entry name" value="HAD-like_hydrolase_phosphatase"/>
</dbReference>
<dbReference type="NCBIfam" id="TIGR01488">
    <property type="entry name" value="HAD-SF-IB"/>
    <property type="match status" value="1"/>
</dbReference>
<dbReference type="NCBIfam" id="TIGR01489">
    <property type="entry name" value="DKMTPPase-SF"/>
    <property type="match status" value="1"/>
</dbReference>
<name>A0A7V2ZHL3_9BACT</name>
<sequence>MDGSKLKVFVDFDGTITKEDVGDSIFRKFGNPEKVEKIINDLHNERISSKQCWDLLCHSVQSINEIDLNSFIDEIQIDLTFKAFVNFCNTNNIDFIVLSDGFDYYIRRILTRENLDHLKFFANKLKIINRRFVPEYPYYNPDYPAHANPKQNHIMNNSSDDDYTIYIGDGNSDKDAAQYCDYIFAKNRLLKFCERERISYYPFKTFDDVIIRIKELLSKKRLKKRHQAQIKRKHAYEAE</sequence>
<dbReference type="SUPFAM" id="SSF56784">
    <property type="entry name" value="HAD-like"/>
    <property type="match status" value="1"/>
</dbReference>
<comment type="caution">
    <text evidence="2">The sequence shown here is derived from an EMBL/GenBank/DDBJ whole genome shotgun (WGS) entry which is preliminary data.</text>
</comment>
<evidence type="ECO:0000256" key="1">
    <source>
        <dbReference type="ARBA" id="ARBA00022801"/>
    </source>
</evidence>
<dbReference type="EMBL" id="DSUJ01000002">
    <property type="protein sequence ID" value="HFI90038.1"/>
    <property type="molecule type" value="Genomic_DNA"/>
</dbReference>
<dbReference type="InterPro" id="IPR006384">
    <property type="entry name" value="HAD_hydro_PyrdxlP_Pase-like"/>
</dbReference>